<feature type="compositionally biased region" description="Acidic residues" evidence="1">
    <location>
        <begin position="138"/>
        <end position="149"/>
    </location>
</feature>
<feature type="domain" description="BRCT" evidence="2">
    <location>
        <begin position="68"/>
        <end position="116"/>
    </location>
</feature>
<evidence type="ECO:0000313" key="4">
    <source>
        <dbReference type="Proteomes" id="UP001430584"/>
    </source>
</evidence>
<dbReference type="InterPro" id="IPR036420">
    <property type="entry name" value="BRCT_dom_sf"/>
</dbReference>
<dbReference type="Proteomes" id="UP001430584">
    <property type="component" value="Unassembled WGS sequence"/>
</dbReference>
<dbReference type="InterPro" id="IPR001357">
    <property type="entry name" value="BRCT_dom"/>
</dbReference>
<dbReference type="CDD" id="cd00027">
    <property type="entry name" value="BRCT"/>
    <property type="match status" value="1"/>
</dbReference>
<organism evidence="3 4">
    <name type="scientific">Diplodia seriata</name>
    <dbReference type="NCBI Taxonomy" id="420778"/>
    <lineage>
        <taxon>Eukaryota</taxon>
        <taxon>Fungi</taxon>
        <taxon>Dikarya</taxon>
        <taxon>Ascomycota</taxon>
        <taxon>Pezizomycotina</taxon>
        <taxon>Dothideomycetes</taxon>
        <taxon>Dothideomycetes incertae sedis</taxon>
        <taxon>Botryosphaeriales</taxon>
        <taxon>Botryosphaeriaceae</taxon>
        <taxon>Diplodia</taxon>
    </lineage>
</organism>
<gene>
    <name evidence="3" type="ORF">SLS55_009987</name>
</gene>
<name>A0ABR3C453_9PEZI</name>
<dbReference type="GeneID" id="92014072"/>
<dbReference type="SUPFAM" id="SSF52113">
    <property type="entry name" value="BRCT domain"/>
    <property type="match status" value="1"/>
</dbReference>
<proteinExistence type="predicted"/>
<dbReference type="RefSeq" id="XP_066628382.1">
    <property type="nucleotide sequence ID" value="XM_066781380.1"/>
</dbReference>
<evidence type="ECO:0000313" key="3">
    <source>
        <dbReference type="EMBL" id="KAL0254511.1"/>
    </source>
</evidence>
<dbReference type="Pfam" id="PF12738">
    <property type="entry name" value="PTCB-BRCT"/>
    <property type="match status" value="1"/>
</dbReference>
<keyword evidence="4" id="KW-1185">Reference proteome</keyword>
<sequence>MSPEPMGHDELLKSIAGMVRQVVNEEISFAKRSDRLLRAGLADHKAPPDPALPEDPHPIASTQGVRTVSFKMWIRSLGGEVRHNITMDVTHLIKCSGRAGAKRELAKKYKVPVVSFETYMDTVRSLGRHPSSIPIPSDSDDSSDTEDEDAMRRRLKSPPVTPTFKKRRRSTPA</sequence>
<feature type="compositionally biased region" description="Basic residues" evidence="1">
    <location>
        <begin position="164"/>
        <end position="173"/>
    </location>
</feature>
<evidence type="ECO:0000259" key="2">
    <source>
        <dbReference type="Pfam" id="PF12738"/>
    </source>
</evidence>
<reference evidence="3 4" key="1">
    <citation type="submission" date="2024-02" db="EMBL/GenBank/DDBJ databases">
        <title>De novo assembly and annotation of 12 fungi associated with fruit tree decline syndrome in Ontario, Canada.</title>
        <authorList>
            <person name="Sulman M."/>
            <person name="Ellouze W."/>
            <person name="Ilyukhin E."/>
        </authorList>
    </citation>
    <scope>NUCLEOTIDE SEQUENCE [LARGE SCALE GENOMIC DNA]</scope>
    <source>
        <strain evidence="3 4">FDS-637</strain>
    </source>
</reference>
<feature type="region of interest" description="Disordered" evidence="1">
    <location>
        <begin position="126"/>
        <end position="173"/>
    </location>
</feature>
<comment type="caution">
    <text evidence="3">The sequence shown here is derived from an EMBL/GenBank/DDBJ whole genome shotgun (WGS) entry which is preliminary data.</text>
</comment>
<evidence type="ECO:0000256" key="1">
    <source>
        <dbReference type="SAM" id="MobiDB-lite"/>
    </source>
</evidence>
<dbReference type="Gene3D" id="3.40.50.10190">
    <property type="entry name" value="BRCT domain"/>
    <property type="match status" value="1"/>
</dbReference>
<protein>
    <recommendedName>
        <fullName evidence="2">BRCT domain-containing protein</fullName>
    </recommendedName>
</protein>
<accession>A0ABR3C453</accession>
<dbReference type="EMBL" id="JAJVCZ030000011">
    <property type="protein sequence ID" value="KAL0254511.1"/>
    <property type="molecule type" value="Genomic_DNA"/>
</dbReference>